<protein>
    <submittedName>
        <fullName evidence="1">Uncharacterized protein</fullName>
    </submittedName>
</protein>
<dbReference type="AlphaFoldDB" id="A0A9D1LAM0"/>
<reference evidence="1" key="2">
    <citation type="journal article" date="2021" name="PeerJ">
        <title>Extensive microbial diversity within the chicken gut microbiome revealed by metagenomics and culture.</title>
        <authorList>
            <person name="Gilroy R."/>
            <person name="Ravi A."/>
            <person name="Getino M."/>
            <person name="Pursley I."/>
            <person name="Horton D.L."/>
            <person name="Alikhan N.F."/>
            <person name="Baker D."/>
            <person name="Gharbi K."/>
            <person name="Hall N."/>
            <person name="Watson M."/>
            <person name="Adriaenssens E.M."/>
            <person name="Foster-Nyarko E."/>
            <person name="Jarju S."/>
            <person name="Secka A."/>
            <person name="Antonio M."/>
            <person name="Oren A."/>
            <person name="Chaudhuri R.R."/>
            <person name="La Ragione R."/>
            <person name="Hildebrand F."/>
            <person name="Pallen M.J."/>
        </authorList>
    </citation>
    <scope>NUCLEOTIDE SEQUENCE</scope>
    <source>
        <strain evidence="1">CHK195-4489</strain>
    </source>
</reference>
<name>A0A9D1LAM0_9CLOT</name>
<comment type="caution">
    <text evidence="1">The sequence shown here is derived from an EMBL/GenBank/DDBJ whole genome shotgun (WGS) entry which is preliminary data.</text>
</comment>
<evidence type="ECO:0000313" key="2">
    <source>
        <dbReference type="Proteomes" id="UP000824089"/>
    </source>
</evidence>
<accession>A0A9D1LAM0</accession>
<evidence type="ECO:0000313" key="1">
    <source>
        <dbReference type="EMBL" id="HIU29378.1"/>
    </source>
</evidence>
<gene>
    <name evidence="1" type="ORF">IAD50_03660</name>
</gene>
<dbReference type="Proteomes" id="UP000824089">
    <property type="component" value="Unassembled WGS sequence"/>
</dbReference>
<organism evidence="1 2">
    <name type="scientific">Candidatus Egerieisoma faecipullorum</name>
    <dbReference type="NCBI Taxonomy" id="2840963"/>
    <lineage>
        <taxon>Bacteria</taxon>
        <taxon>Bacillati</taxon>
        <taxon>Bacillota</taxon>
        <taxon>Clostridia</taxon>
        <taxon>Eubacteriales</taxon>
        <taxon>Clostridiaceae</taxon>
        <taxon>Clostridiaceae incertae sedis</taxon>
        <taxon>Candidatus Egerieisoma</taxon>
    </lineage>
</organism>
<sequence length="354" mass="40068">MSDLKEHLCAKEKERLEKLYRKVKGYAALRNLPLAPCKSTGKAERAEWLAEAMARKEILYSIVSDLRSGEAAYLGYIYESGGCGEYVGRNAFWEETGLIRTVTDSEGGEHGFASAELMEFLQEGGPALLARIGTLSFLNSAVCAMTNLYGTVSYAKAYDIFREIALTDREIDYQTFTETASRFAEFREECGVVTYQKNFVASEYMDVRIRSGIRRVAPLPSYYELISRQGDKPYYTDLSVRTLLDYESPGSCALPHHAAEFAEFLSNAFGKHRLELMQLIREICHACRAERGINEIFGMLAEAGYVPPSQKIQKTMVRYIMEIKSNVRLRINRGYTINEMRSIRYDTGTICSSL</sequence>
<proteinExistence type="predicted"/>
<reference evidence="1" key="1">
    <citation type="submission" date="2020-10" db="EMBL/GenBank/DDBJ databases">
        <authorList>
            <person name="Gilroy R."/>
        </authorList>
    </citation>
    <scope>NUCLEOTIDE SEQUENCE</scope>
    <source>
        <strain evidence="1">CHK195-4489</strain>
    </source>
</reference>
<dbReference type="EMBL" id="DVMM01000072">
    <property type="protein sequence ID" value="HIU29378.1"/>
    <property type="molecule type" value="Genomic_DNA"/>
</dbReference>